<accession>A0AAE9FP28</accession>
<sequence length="348" mass="40408">MEHDFLPKQRPSRFDQMDLLPSYTQTPIIPSLSPPAILTSECDSASCAKSQEAIDVTVRNDGHQNLEQPLDLAMIEKLMNRKTIEWISDLQLKLPGGLLRTSQTNPKDILSPPDRPKCKLVALPPPAKKMRSADRVHKSWLRFCRVLQLEGFCPPVFNSDQLMEFLSSQILPDESHTIEPLATEKEIWDRVTERLVPGNFRAQHLIQDLLKPRPELCKKCSFKHNDPRYQKQETRDHIDQHTRDSLDEIPRFWRKDSKAVVKSQEWYPSEKDWLCAKKSKLMENTTIVHKDVPTAESTNKSCSICFEKFVEYYDDEDEVWRLRQSMEYKKGVVHTYCMEVDNKGVGTV</sequence>
<dbReference type="EMBL" id="CP092625">
    <property type="protein sequence ID" value="UMM44002.1"/>
    <property type="molecule type" value="Genomic_DNA"/>
</dbReference>
<organism evidence="1 2">
    <name type="scientific">Caenorhabditis briggsae</name>
    <dbReference type="NCBI Taxonomy" id="6238"/>
    <lineage>
        <taxon>Eukaryota</taxon>
        <taxon>Metazoa</taxon>
        <taxon>Ecdysozoa</taxon>
        <taxon>Nematoda</taxon>
        <taxon>Chromadorea</taxon>
        <taxon>Rhabditida</taxon>
        <taxon>Rhabditina</taxon>
        <taxon>Rhabditomorpha</taxon>
        <taxon>Rhabditoidea</taxon>
        <taxon>Rhabditidae</taxon>
        <taxon>Peloderinae</taxon>
        <taxon>Caenorhabditis</taxon>
    </lineage>
</organism>
<gene>
    <name evidence="1" type="ORF">L5515_019287</name>
</gene>
<proteinExistence type="predicted"/>
<name>A0AAE9FP28_CAEBR</name>
<dbReference type="AlphaFoldDB" id="A0AAE9FP28"/>
<keyword evidence="2" id="KW-1185">Reference proteome</keyword>
<protein>
    <submittedName>
        <fullName evidence="1">Uncharacterized protein</fullName>
    </submittedName>
</protein>
<dbReference type="Proteomes" id="UP000829354">
    <property type="component" value="Chromosome X"/>
</dbReference>
<reference evidence="1 2" key="1">
    <citation type="submission" date="2022-04" db="EMBL/GenBank/DDBJ databases">
        <title>Chromosome-level reference genomes for two strains of Caenorhabditis briggsae: an improved platform for comparative genomics.</title>
        <authorList>
            <person name="Stevens L."/>
            <person name="Andersen E."/>
        </authorList>
    </citation>
    <scope>NUCLEOTIDE SEQUENCE [LARGE SCALE GENOMIC DNA]</scope>
    <source>
        <strain evidence="1">VX34</strain>
        <tissue evidence="1">Whole-organism</tissue>
    </source>
</reference>
<evidence type="ECO:0000313" key="2">
    <source>
        <dbReference type="Proteomes" id="UP000829354"/>
    </source>
</evidence>
<evidence type="ECO:0000313" key="1">
    <source>
        <dbReference type="EMBL" id="UMM44002.1"/>
    </source>
</evidence>